<dbReference type="PANTHER" id="PTHR10015">
    <property type="entry name" value="HEAT SHOCK TRANSCRIPTION FACTOR"/>
    <property type="match status" value="1"/>
</dbReference>
<name>A0AAN7L5Z4_9MYRT</name>
<dbReference type="AlphaFoldDB" id="A0AAN7L5Z4"/>
<sequence>MDDPTTDHIVSWSPGNNSFIVWDYETFSISLLPKAQEFLQLRSLFIITEFSWESGSRWEYANEGFFKGKSISSRALTGKRKPLQPQPGTSASSSRDSLDPCIEVGVFGLDQEINRLNHDKQVLMVELVSLQQQQASRSYLRRLEQRLQMTSRSSAT</sequence>
<dbReference type="EMBL" id="JAXIOK010000003">
    <property type="protein sequence ID" value="KAK4775690.1"/>
    <property type="molecule type" value="Genomic_DNA"/>
</dbReference>
<dbReference type="InterPro" id="IPR036388">
    <property type="entry name" value="WH-like_DNA-bd_sf"/>
</dbReference>
<evidence type="ECO:0000256" key="1">
    <source>
        <dbReference type="SAM" id="MobiDB-lite"/>
    </source>
</evidence>
<dbReference type="Gene3D" id="1.10.10.10">
    <property type="entry name" value="Winged helix-like DNA-binding domain superfamily/Winged helix DNA-binding domain"/>
    <property type="match status" value="1"/>
</dbReference>
<reference evidence="2 3" key="1">
    <citation type="journal article" date="2023" name="Hortic Res">
        <title>Pangenome of water caltrop reveals structural variations and asymmetric subgenome divergence after allopolyploidization.</title>
        <authorList>
            <person name="Zhang X."/>
            <person name="Chen Y."/>
            <person name="Wang L."/>
            <person name="Yuan Y."/>
            <person name="Fang M."/>
            <person name="Shi L."/>
            <person name="Lu R."/>
            <person name="Comes H.P."/>
            <person name="Ma Y."/>
            <person name="Chen Y."/>
            <person name="Huang G."/>
            <person name="Zhou Y."/>
            <person name="Zheng Z."/>
            <person name="Qiu Y."/>
        </authorList>
    </citation>
    <scope>NUCLEOTIDE SEQUENCE [LARGE SCALE GENOMIC DNA]</scope>
    <source>
        <tissue evidence="2">Roots</tissue>
    </source>
</reference>
<dbReference type="GO" id="GO:0000978">
    <property type="term" value="F:RNA polymerase II cis-regulatory region sequence-specific DNA binding"/>
    <property type="evidence" value="ECO:0007669"/>
    <property type="project" value="TreeGrafter"/>
</dbReference>
<dbReference type="Proteomes" id="UP001345219">
    <property type="component" value="Chromosome 18"/>
</dbReference>
<proteinExistence type="predicted"/>
<gene>
    <name evidence="2" type="ORF">SAY87_023651</name>
</gene>
<dbReference type="InterPro" id="IPR036390">
    <property type="entry name" value="WH_DNA-bd_sf"/>
</dbReference>
<feature type="compositionally biased region" description="Polar residues" evidence="1">
    <location>
        <begin position="86"/>
        <end position="95"/>
    </location>
</feature>
<protein>
    <recommendedName>
        <fullName evidence="4">HSF-type DNA-binding domain-containing protein</fullName>
    </recommendedName>
</protein>
<evidence type="ECO:0008006" key="4">
    <source>
        <dbReference type="Google" id="ProtNLM"/>
    </source>
</evidence>
<dbReference type="GO" id="GO:0005634">
    <property type="term" value="C:nucleus"/>
    <property type="evidence" value="ECO:0007669"/>
    <property type="project" value="TreeGrafter"/>
</dbReference>
<dbReference type="SUPFAM" id="SSF46785">
    <property type="entry name" value="Winged helix' DNA-binding domain"/>
    <property type="match status" value="1"/>
</dbReference>
<evidence type="ECO:0000313" key="2">
    <source>
        <dbReference type="EMBL" id="KAK4775690.1"/>
    </source>
</evidence>
<dbReference type="GO" id="GO:0006357">
    <property type="term" value="P:regulation of transcription by RNA polymerase II"/>
    <property type="evidence" value="ECO:0007669"/>
    <property type="project" value="TreeGrafter"/>
</dbReference>
<accession>A0AAN7L5Z4</accession>
<feature type="region of interest" description="Disordered" evidence="1">
    <location>
        <begin position="76"/>
        <end position="98"/>
    </location>
</feature>
<dbReference type="GO" id="GO:0034605">
    <property type="term" value="P:cellular response to heat"/>
    <property type="evidence" value="ECO:0007669"/>
    <property type="project" value="TreeGrafter"/>
</dbReference>
<evidence type="ECO:0000313" key="3">
    <source>
        <dbReference type="Proteomes" id="UP001345219"/>
    </source>
</evidence>
<comment type="caution">
    <text evidence="2">The sequence shown here is derived from an EMBL/GenBank/DDBJ whole genome shotgun (WGS) entry which is preliminary data.</text>
</comment>
<dbReference type="PANTHER" id="PTHR10015:SF322">
    <property type="entry name" value="HEAT STRESS TRANSCRIPTION FACTOR A-7A"/>
    <property type="match status" value="1"/>
</dbReference>
<dbReference type="GO" id="GO:0003700">
    <property type="term" value="F:DNA-binding transcription factor activity"/>
    <property type="evidence" value="ECO:0007669"/>
    <property type="project" value="TreeGrafter"/>
</dbReference>
<organism evidence="2 3">
    <name type="scientific">Trapa incisa</name>
    <dbReference type="NCBI Taxonomy" id="236973"/>
    <lineage>
        <taxon>Eukaryota</taxon>
        <taxon>Viridiplantae</taxon>
        <taxon>Streptophyta</taxon>
        <taxon>Embryophyta</taxon>
        <taxon>Tracheophyta</taxon>
        <taxon>Spermatophyta</taxon>
        <taxon>Magnoliopsida</taxon>
        <taxon>eudicotyledons</taxon>
        <taxon>Gunneridae</taxon>
        <taxon>Pentapetalae</taxon>
        <taxon>rosids</taxon>
        <taxon>malvids</taxon>
        <taxon>Myrtales</taxon>
        <taxon>Lythraceae</taxon>
        <taxon>Trapa</taxon>
    </lineage>
</organism>
<keyword evidence="3" id="KW-1185">Reference proteome</keyword>